<organism evidence="3 4">
    <name type="scientific">Lentinula detonsa</name>
    <dbReference type="NCBI Taxonomy" id="2804962"/>
    <lineage>
        <taxon>Eukaryota</taxon>
        <taxon>Fungi</taxon>
        <taxon>Dikarya</taxon>
        <taxon>Basidiomycota</taxon>
        <taxon>Agaricomycotina</taxon>
        <taxon>Agaricomycetes</taxon>
        <taxon>Agaricomycetidae</taxon>
        <taxon>Agaricales</taxon>
        <taxon>Marasmiineae</taxon>
        <taxon>Omphalotaceae</taxon>
        <taxon>Lentinula</taxon>
    </lineage>
</organism>
<accession>A0A9W8NWX3</accession>
<proteinExistence type="predicted"/>
<dbReference type="InterPro" id="IPR024079">
    <property type="entry name" value="MetalloPept_cat_dom_sf"/>
</dbReference>
<name>A0A9W8NWX3_9AGAR</name>
<comment type="caution">
    <text evidence="3">The sequence shown here is derived from an EMBL/GenBank/DDBJ whole genome shotgun (WGS) entry which is preliminary data.</text>
</comment>
<dbReference type="Gene3D" id="3.40.390.10">
    <property type="entry name" value="Collagenase (Catalytic Domain)"/>
    <property type="match status" value="1"/>
</dbReference>
<evidence type="ECO:0000256" key="1">
    <source>
        <dbReference type="SAM" id="MobiDB-lite"/>
    </source>
</evidence>
<dbReference type="Proteomes" id="UP001142393">
    <property type="component" value="Unassembled WGS sequence"/>
</dbReference>
<evidence type="ECO:0000313" key="4">
    <source>
        <dbReference type="Proteomes" id="UP001142393"/>
    </source>
</evidence>
<dbReference type="AlphaFoldDB" id="A0A9W8NWX3"/>
<feature type="region of interest" description="Disordered" evidence="1">
    <location>
        <begin position="25"/>
        <end position="52"/>
    </location>
</feature>
<evidence type="ECO:0008006" key="5">
    <source>
        <dbReference type="Google" id="ProtNLM"/>
    </source>
</evidence>
<protein>
    <recommendedName>
        <fullName evidence="5">Lysine-specific metallo-endopeptidase domain-containing protein</fullName>
    </recommendedName>
</protein>
<reference evidence="3 4" key="1">
    <citation type="journal article" date="2023" name="Proc. Natl. Acad. Sci. U.S.A.">
        <title>A global phylogenomic analysis of the shiitake genus Lentinula.</title>
        <authorList>
            <person name="Sierra-Patev S."/>
            <person name="Min B."/>
            <person name="Naranjo-Ortiz M."/>
            <person name="Looney B."/>
            <person name="Konkel Z."/>
            <person name="Slot J.C."/>
            <person name="Sakamoto Y."/>
            <person name="Steenwyk J.L."/>
            <person name="Rokas A."/>
            <person name="Carro J."/>
            <person name="Camarero S."/>
            <person name="Ferreira P."/>
            <person name="Molpeceres G."/>
            <person name="Ruiz-Duenas F.J."/>
            <person name="Serrano A."/>
            <person name="Henrissat B."/>
            <person name="Drula E."/>
            <person name="Hughes K.W."/>
            <person name="Mata J.L."/>
            <person name="Ishikawa N.K."/>
            <person name="Vargas-Isla R."/>
            <person name="Ushijima S."/>
            <person name="Smith C.A."/>
            <person name="Donoghue J."/>
            <person name="Ahrendt S."/>
            <person name="Andreopoulos W."/>
            <person name="He G."/>
            <person name="LaButti K."/>
            <person name="Lipzen A."/>
            <person name="Ng V."/>
            <person name="Riley R."/>
            <person name="Sandor L."/>
            <person name="Barry K."/>
            <person name="Martinez A.T."/>
            <person name="Xiao Y."/>
            <person name="Gibbons J.G."/>
            <person name="Terashima K."/>
            <person name="Grigoriev I.V."/>
            <person name="Hibbett D."/>
        </authorList>
    </citation>
    <scope>NUCLEOTIDE SEQUENCE [LARGE SCALE GENOMIC DNA]</scope>
    <source>
        <strain evidence="3 4">TFB7810</strain>
    </source>
</reference>
<sequence length="291" mass="33169">MMRVVFAILLVLELFGALAYALPKGLKGKKGQPQPSGSSATSKTTKTKDKTSTPVFLPSHWVKTPYKNCNAEKTEMINNWITDAYNMTYEADRITSDNPAFERYFFREDFPKFKTMIQSFNSRAGLPGDEGKYNLACAEYKTGSPCQTEGEWAITPTNVNIIYFCPTMLYSVFSKVPYSSKPFDKSPNGWCHPEYLRSSHHPSHVYVHEMTHLMLHGLRLGFPVRDYTDGTNPRKAASKLKSNFTYLLAQWEQSQPRQGRPPLNPIRNAESYASTIIDFYFAQKCGSDFLW</sequence>
<evidence type="ECO:0000256" key="2">
    <source>
        <dbReference type="SAM" id="SignalP"/>
    </source>
</evidence>
<keyword evidence="2" id="KW-0732">Signal</keyword>
<dbReference type="EMBL" id="JANVFU010000010">
    <property type="protein sequence ID" value="KAJ3742524.1"/>
    <property type="molecule type" value="Genomic_DNA"/>
</dbReference>
<evidence type="ECO:0000313" key="3">
    <source>
        <dbReference type="EMBL" id="KAJ3742524.1"/>
    </source>
</evidence>
<keyword evidence="4" id="KW-1185">Reference proteome</keyword>
<feature type="chain" id="PRO_5040992995" description="Lysine-specific metallo-endopeptidase domain-containing protein" evidence="2">
    <location>
        <begin position="22"/>
        <end position="291"/>
    </location>
</feature>
<feature type="compositionally biased region" description="Low complexity" evidence="1">
    <location>
        <begin position="31"/>
        <end position="44"/>
    </location>
</feature>
<feature type="signal peptide" evidence="2">
    <location>
        <begin position="1"/>
        <end position="21"/>
    </location>
</feature>
<gene>
    <name evidence="3" type="ORF">DFH05DRAFT_221801</name>
</gene>
<dbReference type="GO" id="GO:0008237">
    <property type="term" value="F:metallopeptidase activity"/>
    <property type="evidence" value="ECO:0007669"/>
    <property type="project" value="InterPro"/>
</dbReference>